<evidence type="ECO:0000313" key="2">
    <source>
        <dbReference type="Proteomes" id="UP000516148"/>
    </source>
</evidence>
<keyword evidence="1" id="KW-0560">Oxidoreductase</keyword>
<dbReference type="SUPFAM" id="SSF51197">
    <property type="entry name" value="Clavaminate synthase-like"/>
    <property type="match status" value="1"/>
</dbReference>
<gene>
    <name evidence="1" type="ORF">H3Z74_10255</name>
</gene>
<proteinExistence type="predicted"/>
<sequence>MDLDPARALSAADIHSFIRDGFVRLDQAFAKQTAEQARAILWQATGCDPDDPSSWTRPVIRLDQFGQPPFREAANTPVLRRAFDQLVGPGRWIPRVTLGTFPVRFPSSDAPGDTGWHVDVSFGTDHPDFMEWRANVRSRGRALLMLFLFSDVGPYDAPTRIRIGSHRDIARQLAPAGEAGLTLRELAADGFAASAHRPEVLAVGEAGTVYLCHPFLVHAAQPHRGTTPRFMAQPPLLPREPLCLDRADGGYSPVERAIREAIGTPGGPLLSP</sequence>
<dbReference type="RefSeq" id="WP_187763755.1">
    <property type="nucleotide sequence ID" value="NZ_CP061038.1"/>
</dbReference>
<accession>A0A7H0LP71</accession>
<evidence type="ECO:0000313" key="1">
    <source>
        <dbReference type="EMBL" id="QNQ11474.1"/>
    </source>
</evidence>
<dbReference type="InterPro" id="IPR008775">
    <property type="entry name" value="Phytyl_CoA_dOase-like"/>
</dbReference>
<dbReference type="GO" id="GO:0016706">
    <property type="term" value="F:2-oxoglutarate-dependent dioxygenase activity"/>
    <property type="evidence" value="ECO:0007669"/>
    <property type="project" value="UniProtKB-ARBA"/>
</dbReference>
<keyword evidence="2" id="KW-1185">Reference proteome</keyword>
<name>A0A7H0LP71_9SPHN</name>
<dbReference type="Proteomes" id="UP000516148">
    <property type="component" value="Chromosome"/>
</dbReference>
<dbReference type="Pfam" id="PF05721">
    <property type="entry name" value="PhyH"/>
    <property type="match status" value="1"/>
</dbReference>
<dbReference type="Gene3D" id="2.60.120.620">
    <property type="entry name" value="q2cbj1_9rhob like domain"/>
    <property type="match status" value="1"/>
</dbReference>
<organism evidence="1 2">
    <name type="scientific">Sphingomonas alpina</name>
    <dbReference type="NCBI Taxonomy" id="653931"/>
    <lineage>
        <taxon>Bacteria</taxon>
        <taxon>Pseudomonadati</taxon>
        <taxon>Pseudomonadota</taxon>
        <taxon>Alphaproteobacteria</taxon>
        <taxon>Sphingomonadales</taxon>
        <taxon>Sphingomonadaceae</taxon>
        <taxon>Sphingomonas</taxon>
    </lineage>
</organism>
<reference evidence="1 2" key="1">
    <citation type="submission" date="2020-09" db="EMBL/GenBank/DDBJ databases">
        <title>Sphingomonas sp., a new species isolated from pork steak.</title>
        <authorList>
            <person name="Heidler von Heilborn D."/>
        </authorList>
    </citation>
    <scope>NUCLEOTIDE SEQUENCE [LARGE SCALE GENOMIC DNA]</scope>
    <source>
        <strain evidence="2">S8-3T</strain>
    </source>
</reference>
<protein>
    <submittedName>
        <fullName evidence="1">Phytanoyl-CoA dioxygenase family protein</fullName>
    </submittedName>
</protein>
<keyword evidence="1" id="KW-0223">Dioxygenase</keyword>
<dbReference type="AlphaFoldDB" id="A0A7H0LP71"/>
<dbReference type="KEGG" id="spap:H3Z74_10255"/>
<dbReference type="EMBL" id="CP061038">
    <property type="protein sequence ID" value="QNQ11474.1"/>
    <property type="molecule type" value="Genomic_DNA"/>
</dbReference>